<dbReference type="HAMAP" id="MF_01411">
    <property type="entry name" value="LPS_assembly_LptD"/>
    <property type="match status" value="1"/>
</dbReference>
<accession>A0A6J4SQ06</accession>
<dbReference type="Pfam" id="PF04453">
    <property type="entry name" value="LptD"/>
    <property type="match status" value="1"/>
</dbReference>
<dbReference type="Gene3D" id="2.60.450.10">
    <property type="entry name" value="Lipopolysaccharide (LPS) transport protein A like domain"/>
    <property type="match status" value="1"/>
</dbReference>
<dbReference type="GO" id="GO:1990351">
    <property type="term" value="C:transporter complex"/>
    <property type="evidence" value="ECO:0007669"/>
    <property type="project" value="TreeGrafter"/>
</dbReference>
<feature type="domain" description="LptD C-terminal" evidence="2">
    <location>
        <begin position="291"/>
        <end position="634"/>
    </location>
</feature>
<name>A0A6J4SQ06_9SPHN</name>
<keyword evidence="1" id="KW-0472">Membrane</keyword>
<evidence type="ECO:0000259" key="2">
    <source>
        <dbReference type="Pfam" id="PF04453"/>
    </source>
</evidence>
<reference evidence="3" key="1">
    <citation type="submission" date="2020-02" db="EMBL/GenBank/DDBJ databases">
        <authorList>
            <person name="Meier V. D."/>
        </authorList>
    </citation>
    <scope>NUCLEOTIDE SEQUENCE</scope>
    <source>
        <strain evidence="3">AVDCRST_MAG44</strain>
    </source>
</reference>
<dbReference type="InterPro" id="IPR050218">
    <property type="entry name" value="LptD"/>
</dbReference>
<dbReference type="PANTHER" id="PTHR30189:SF1">
    <property type="entry name" value="LPS-ASSEMBLY PROTEIN LPTD"/>
    <property type="match status" value="1"/>
</dbReference>
<dbReference type="InterPro" id="IPR020889">
    <property type="entry name" value="LipoPS_assembly_LptD"/>
</dbReference>
<dbReference type="InterPro" id="IPR007543">
    <property type="entry name" value="LptD_C"/>
</dbReference>
<dbReference type="EMBL" id="CADCVY010000060">
    <property type="protein sequence ID" value="CAA9501657.1"/>
    <property type="molecule type" value="Genomic_DNA"/>
</dbReference>
<dbReference type="PANTHER" id="PTHR30189">
    <property type="entry name" value="LPS-ASSEMBLY PROTEIN"/>
    <property type="match status" value="1"/>
</dbReference>
<comment type="similarity">
    <text evidence="1">Belongs to the LptD family.</text>
</comment>
<comment type="function">
    <text evidence="1">Involved in the assembly of lipopolysaccharide (LPS) at the surface of the outer membrane.</text>
</comment>
<proteinExistence type="inferred from homology"/>
<dbReference type="GO" id="GO:0043165">
    <property type="term" value="P:Gram-negative-bacterium-type cell outer membrane assembly"/>
    <property type="evidence" value="ECO:0007669"/>
    <property type="project" value="UniProtKB-UniRule"/>
</dbReference>
<evidence type="ECO:0000256" key="1">
    <source>
        <dbReference type="HAMAP-Rule" id="MF_01411"/>
    </source>
</evidence>
<comment type="subcellular location">
    <subcellularLocation>
        <location evidence="1">Cell outer membrane</location>
    </subcellularLocation>
</comment>
<sequence length="729" mass="80743">MLLVLPSTGLAQTVGLDMAPSPDPVAAQSSELVDFSADQVAYEGDSEIVAATGSVRMSREGNYLAADQVVWNRGTGEVRAIGNVVLITPEGDKLVGDSVVLTDSLRDGTVANLLIVLESGGRIAAARGTRTGQVTALENAIYSPCPVTNENGCAKRPSWSITAARVINDPVRDTVRFQGGRLQLFGINLPLLPIFSISQGSGGASGWLVPDVSFSTRKGLEVAVPYHRRFGRNRDLTVTPHLYTGVWPALEAKYRELNRLGAFQVSGFATYGSIESADLEATNDDAKRGLRGYFEANGRLQLDPLWSVTGSLRAASDKTVTRRYDLTRDDRLRNVINAERITPNSYLSIAGWAFQGLRPEDDQERIPVALPAIDARMRLPEPLLGGTVEVQANSLAILRVDGQDTQRAFARARWDMRRLTPWGQELTLTAYSRGDLYHTDEAGETSVAVYRGENGWQTRLIGALAADLRWPLIGPALGGLQRLTPRVQLVATPPTENLDIPNEDARSVDLEDSNLFALNRFPGYDRWEDSSRITYGVDWAFDRPKLSVTTNVGQSYRLARRSIFPQGTGLTDRLSDVVGKTRVRYGRFIDLTHRFRLDKDNLAIRRSELDLTVGSEQTYVQVGYLRLNRDIDPLIEDLRDKEELRLAGRVLFERYWSIFGATVLDLTNRDEDPLSLSDGFTPVRHRVGVAYEDECIELGVSLRRDYERIGTFRKGTTFALRLALKGLGR</sequence>
<comment type="caution">
    <text evidence="1">Lacks conserved residue(s) required for the propagation of feature annotation.</text>
</comment>
<dbReference type="GO" id="GO:0009279">
    <property type="term" value="C:cell outer membrane"/>
    <property type="evidence" value="ECO:0007669"/>
    <property type="project" value="UniProtKB-SubCell"/>
</dbReference>
<dbReference type="GO" id="GO:0015920">
    <property type="term" value="P:lipopolysaccharide transport"/>
    <property type="evidence" value="ECO:0007669"/>
    <property type="project" value="InterPro"/>
</dbReference>
<gene>
    <name evidence="1" type="primary">lptD</name>
    <name evidence="3" type="ORF">AVDCRST_MAG44-824</name>
</gene>
<protein>
    <recommendedName>
        <fullName evidence="1">LPS-assembly protein LptD</fullName>
    </recommendedName>
</protein>
<keyword evidence="1" id="KW-0732">Signal</keyword>
<organism evidence="3">
    <name type="scientific">uncultured Sphingomonas sp</name>
    <dbReference type="NCBI Taxonomy" id="158754"/>
    <lineage>
        <taxon>Bacteria</taxon>
        <taxon>Pseudomonadati</taxon>
        <taxon>Pseudomonadota</taxon>
        <taxon>Alphaproteobacteria</taxon>
        <taxon>Sphingomonadales</taxon>
        <taxon>Sphingomonadaceae</taxon>
        <taxon>Sphingomonas</taxon>
        <taxon>environmental samples</taxon>
    </lineage>
</organism>
<evidence type="ECO:0000313" key="3">
    <source>
        <dbReference type="EMBL" id="CAA9501657.1"/>
    </source>
</evidence>
<comment type="subunit">
    <text evidence="1">Component of the lipopolysaccharide transport and assembly complex.</text>
</comment>
<keyword evidence="1" id="KW-0998">Cell outer membrane</keyword>
<dbReference type="AlphaFoldDB" id="A0A6J4SQ06"/>